<dbReference type="EMBL" id="WJQU01000002">
    <property type="protein sequence ID" value="KAJ6644172.1"/>
    <property type="molecule type" value="Genomic_DNA"/>
</dbReference>
<keyword evidence="6" id="KW-1185">Reference proteome</keyword>
<dbReference type="PANTHER" id="PTHR10252:SF54">
    <property type="entry name" value="CHROMATIN ACCESSIBILITY COMPLEX PROTEIN 1"/>
    <property type="match status" value="1"/>
</dbReference>
<accession>A0A9Q0S3M4</accession>
<dbReference type="Proteomes" id="UP001151699">
    <property type="component" value="Chromosome B"/>
</dbReference>
<dbReference type="SUPFAM" id="SSF47113">
    <property type="entry name" value="Histone-fold"/>
    <property type="match status" value="1"/>
</dbReference>
<dbReference type="AlphaFoldDB" id="A0A9Q0S3M4"/>
<proteinExistence type="predicted"/>
<evidence type="ECO:0000256" key="3">
    <source>
        <dbReference type="SAM" id="MobiDB-lite"/>
    </source>
</evidence>
<dbReference type="CDD" id="cd22924">
    <property type="entry name" value="HFD_CHRAC1-like"/>
    <property type="match status" value="1"/>
</dbReference>
<feature type="domain" description="Transcription factor CBF/NF-Y/archaeal histone" evidence="4">
    <location>
        <begin position="16"/>
        <end position="71"/>
    </location>
</feature>
<dbReference type="OrthoDB" id="1291358at2759"/>
<comment type="caution">
    <text evidence="5">The sequence shown here is derived from an EMBL/GenBank/DDBJ whole genome shotgun (WGS) entry which is preliminary data.</text>
</comment>
<feature type="region of interest" description="Disordered" evidence="3">
    <location>
        <begin position="103"/>
        <end position="150"/>
    </location>
</feature>
<dbReference type="InterPro" id="IPR009072">
    <property type="entry name" value="Histone-fold"/>
</dbReference>
<dbReference type="PANTHER" id="PTHR10252">
    <property type="entry name" value="HISTONE-LIKE TRANSCRIPTION FACTOR CCAAT-RELATED"/>
    <property type="match status" value="1"/>
</dbReference>
<keyword evidence="2" id="KW-0539">Nucleus</keyword>
<evidence type="ECO:0000313" key="6">
    <source>
        <dbReference type="Proteomes" id="UP001151699"/>
    </source>
</evidence>
<reference evidence="5" key="1">
    <citation type="submission" date="2022-07" db="EMBL/GenBank/DDBJ databases">
        <authorList>
            <person name="Trinca V."/>
            <person name="Uliana J.V.C."/>
            <person name="Torres T.T."/>
            <person name="Ward R.J."/>
            <person name="Monesi N."/>
        </authorList>
    </citation>
    <scope>NUCLEOTIDE SEQUENCE</scope>
    <source>
        <strain evidence="5">HSMRA1968</strain>
        <tissue evidence="5">Whole embryos</tissue>
    </source>
</reference>
<evidence type="ECO:0000259" key="4">
    <source>
        <dbReference type="Pfam" id="PF00808"/>
    </source>
</evidence>
<evidence type="ECO:0000256" key="1">
    <source>
        <dbReference type="ARBA" id="ARBA00004123"/>
    </source>
</evidence>
<dbReference type="Gene3D" id="1.10.20.10">
    <property type="entry name" value="Histone, subunit A"/>
    <property type="match status" value="1"/>
</dbReference>
<evidence type="ECO:0000313" key="5">
    <source>
        <dbReference type="EMBL" id="KAJ6644172.1"/>
    </source>
</evidence>
<dbReference type="GO" id="GO:0006261">
    <property type="term" value="P:DNA-templated DNA replication"/>
    <property type="evidence" value="ECO:0007669"/>
    <property type="project" value="TreeGrafter"/>
</dbReference>
<dbReference type="GO" id="GO:0046982">
    <property type="term" value="F:protein heterodimerization activity"/>
    <property type="evidence" value="ECO:0007669"/>
    <property type="project" value="InterPro"/>
</dbReference>
<gene>
    <name evidence="5" type="primary">Chrac1</name>
    <name evidence="5" type="ORF">Bhyg_09138</name>
</gene>
<protein>
    <submittedName>
        <fullName evidence="5">Chromatin accessibility complex protein 1</fullName>
    </submittedName>
</protein>
<feature type="compositionally biased region" description="Acidic residues" evidence="3">
    <location>
        <begin position="118"/>
        <end position="139"/>
    </location>
</feature>
<sequence>MPNATVTTEDAKGEFSLPAKRVRLIMKSSADPSVPLIKFETLHLVSKATEMLIKFLAKESIGKHKTLEYRHVADYVQSDSNLEFLHAILPKKISGREFRRLLKEESDNSDSNSSSGSSDEDDSSSSEESSSSDDGDEENGSGTEKTERKK</sequence>
<dbReference type="InterPro" id="IPR003958">
    <property type="entry name" value="CBFA_NFYB_domain"/>
</dbReference>
<dbReference type="GO" id="GO:0008623">
    <property type="term" value="C:CHRAC"/>
    <property type="evidence" value="ECO:0007669"/>
    <property type="project" value="TreeGrafter"/>
</dbReference>
<comment type="subcellular location">
    <subcellularLocation>
        <location evidence="1">Nucleus</location>
    </subcellularLocation>
</comment>
<dbReference type="InterPro" id="IPR050568">
    <property type="entry name" value="Transcr_DNA_Rep_Reg"/>
</dbReference>
<evidence type="ECO:0000256" key="2">
    <source>
        <dbReference type="ARBA" id="ARBA00023242"/>
    </source>
</evidence>
<dbReference type="Pfam" id="PF00808">
    <property type="entry name" value="CBFD_NFYB_HMF"/>
    <property type="match status" value="1"/>
</dbReference>
<name>A0A9Q0S3M4_9DIPT</name>
<organism evidence="5 6">
    <name type="scientific">Pseudolycoriella hygida</name>
    <dbReference type="NCBI Taxonomy" id="35572"/>
    <lineage>
        <taxon>Eukaryota</taxon>
        <taxon>Metazoa</taxon>
        <taxon>Ecdysozoa</taxon>
        <taxon>Arthropoda</taxon>
        <taxon>Hexapoda</taxon>
        <taxon>Insecta</taxon>
        <taxon>Pterygota</taxon>
        <taxon>Neoptera</taxon>
        <taxon>Endopterygota</taxon>
        <taxon>Diptera</taxon>
        <taxon>Nematocera</taxon>
        <taxon>Sciaroidea</taxon>
        <taxon>Sciaridae</taxon>
        <taxon>Pseudolycoriella</taxon>
    </lineage>
</organism>